<dbReference type="InterPro" id="IPR017927">
    <property type="entry name" value="FAD-bd_FR_type"/>
</dbReference>
<keyword evidence="7" id="KW-0408">Iron</keyword>
<dbReference type="InterPro" id="IPR036010">
    <property type="entry name" value="2Fe-2S_ferredoxin-like_sf"/>
</dbReference>
<dbReference type="GO" id="GO:0016491">
    <property type="term" value="F:oxidoreductase activity"/>
    <property type="evidence" value="ECO:0007669"/>
    <property type="project" value="UniProtKB-KW"/>
</dbReference>
<keyword evidence="3" id="KW-0001">2Fe-2S</keyword>
<dbReference type="PANTHER" id="PTHR47354:SF8">
    <property type="entry name" value="1,2-PHENYLACETYL-COA EPOXIDASE, SUBUNIT E"/>
    <property type="match status" value="1"/>
</dbReference>
<dbReference type="SUPFAM" id="SSF54292">
    <property type="entry name" value="2Fe-2S ferredoxin-like"/>
    <property type="match status" value="1"/>
</dbReference>
<evidence type="ECO:0000313" key="11">
    <source>
        <dbReference type="EMBL" id="RJK96143.1"/>
    </source>
</evidence>
<proteinExistence type="predicted"/>
<dbReference type="InterPro" id="IPR001433">
    <property type="entry name" value="OxRdtase_FAD/NAD-bd"/>
</dbReference>
<evidence type="ECO:0000256" key="5">
    <source>
        <dbReference type="ARBA" id="ARBA00022827"/>
    </source>
</evidence>
<dbReference type="PANTHER" id="PTHR47354">
    <property type="entry name" value="NADH OXIDOREDUCTASE HCR"/>
    <property type="match status" value="1"/>
</dbReference>
<dbReference type="Pfam" id="PF00970">
    <property type="entry name" value="FAD_binding_6"/>
    <property type="match status" value="1"/>
</dbReference>
<dbReference type="InterPro" id="IPR011884">
    <property type="entry name" value="PaaE"/>
</dbReference>
<dbReference type="InterPro" id="IPR050415">
    <property type="entry name" value="MRET"/>
</dbReference>
<evidence type="ECO:0000256" key="7">
    <source>
        <dbReference type="ARBA" id="ARBA00023004"/>
    </source>
</evidence>
<dbReference type="PROSITE" id="PS00197">
    <property type="entry name" value="2FE2S_FER_1"/>
    <property type="match status" value="1"/>
</dbReference>
<keyword evidence="2" id="KW-0285">Flavoprotein</keyword>
<dbReference type="Pfam" id="PF00111">
    <property type="entry name" value="Fer2"/>
    <property type="match status" value="1"/>
</dbReference>
<evidence type="ECO:0000256" key="8">
    <source>
        <dbReference type="ARBA" id="ARBA00023014"/>
    </source>
</evidence>
<dbReference type="Pfam" id="PF00175">
    <property type="entry name" value="NAD_binding_1"/>
    <property type="match status" value="1"/>
</dbReference>
<evidence type="ECO:0000256" key="1">
    <source>
        <dbReference type="ARBA" id="ARBA00001974"/>
    </source>
</evidence>
<dbReference type="InterPro" id="IPR001041">
    <property type="entry name" value="2Fe-2S_ferredoxin-type"/>
</dbReference>
<dbReference type="SUPFAM" id="SSF52343">
    <property type="entry name" value="Ferredoxin reductase-like, C-terminal NADP-linked domain"/>
    <property type="match status" value="1"/>
</dbReference>
<evidence type="ECO:0000259" key="10">
    <source>
        <dbReference type="PROSITE" id="PS51384"/>
    </source>
</evidence>
<dbReference type="PRINTS" id="PR00406">
    <property type="entry name" value="CYTB5RDTASE"/>
</dbReference>
<evidence type="ECO:0000256" key="3">
    <source>
        <dbReference type="ARBA" id="ARBA00022714"/>
    </source>
</evidence>
<keyword evidence="12" id="KW-1185">Reference proteome</keyword>
<keyword evidence="8" id="KW-0411">Iron-sulfur</keyword>
<keyword evidence="4" id="KW-0479">Metal-binding</keyword>
<keyword evidence="5" id="KW-0274">FAD</keyword>
<protein>
    <submittedName>
        <fullName evidence="11">Phenylacetate-CoA oxygenase/reductase subunit PaaK</fullName>
    </submittedName>
</protein>
<dbReference type="PROSITE" id="PS51085">
    <property type="entry name" value="2FE2S_FER_2"/>
    <property type="match status" value="1"/>
</dbReference>
<dbReference type="InterPro" id="IPR006058">
    <property type="entry name" value="2Fe2S_fd_BS"/>
</dbReference>
<dbReference type="InterPro" id="IPR008333">
    <property type="entry name" value="Cbr1-like_FAD-bd_dom"/>
</dbReference>
<feature type="domain" description="FAD-binding FR-type" evidence="10">
    <location>
        <begin position="1"/>
        <end position="105"/>
    </location>
</feature>
<dbReference type="CDD" id="cd00207">
    <property type="entry name" value="fer2"/>
    <property type="match status" value="1"/>
</dbReference>
<comment type="cofactor">
    <cofactor evidence="1">
        <name>FAD</name>
        <dbReference type="ChEBI" id="CHEBI:57692"/>
    </cofactor>
</comment>
<evidence type="ECO:0000313" key="12">
    <source>
        <dbReference type="Proteomes" id="UP000265614"/>
    </source>
</evidence>
<feature type="domain" description="2Fe-2S ferredoxin-type" evidence="9">
    <location>
        <begin position="265"/>
        <end position="355"/>
    </location>
</feature>
<evidence type="ECO:0000256" key="2">
    <source>
        <dbReference type="ARBA" id="ARBA00022630"/>
    </source>
</evidence>
<dbReference type="Gene3D" id="3.10.20.30">
    <property type="match status" value="1"/>
</dbReference>
<name>A0A3A3ZK39_9ACTN</name>
<dbReference type="OrthoDB" id="9796486at2"/>
<dbReference type="Gene3D" id="3.40.50.80">
    <property type="entry name" value="Nucleotide-binding domain of ferredoxin-NADP reductase (FNR) module"/>
    <property type="match status" value="1"/>
</dbReference>
<dbReference type="InterPro" id="IPR012675">
    <property type="entry name" value="Beta-grasp_dom_sf"/>
</dbReference>
<keyword evidence="6" id="KW-0560">Oxidoreductase</keyword>
<dbReference type="AlphaFoldDB" id="A0A3A3ZK39"/>
<dbReference type="PROSITE" id="PS51384">
    <property type="entry name" value="FAD_FR"/>
    <property type="match status" value="1"/>
</dbReference>
<dbReference type="EMBL" id="QZEZ01000004">
    <property type="protein sequence ID" value="RJK96143.1"/>
    <property type="molecule type" value="Genomic_DNA"/>
</dbReference>
<dbReference type="Proteomes" id="UP000265614">
    <property type="component" value="Unassembled WGS sequence"/>
</dbReference>
<evidence type="ECO:0000259" key="9">
    <source>
        <dbReference type="PROSITE" id="PS51085"/>
    </source>
</evidence>
<dbReference type="InterPro" id="IPR039261">
    <property type="entry name" value="FNR_nucleotide-bd"/>
</dbReference>
<gene>
    <name evidence="11" type="primary">paaK</name>
    <name evidence="11" type="ORF">D5H78_10515</name>
</gene>
<accession>A0A3A3ZK39</accession>
<sequence length="355" mass="38089">MAFHPLRVSEVERLTDDAVAVSFEVPEELRGAYDFVPGQHLTLRREIDGEEVRRSYSICAPAGQGRLRVAVRRLDGGAFSEWATRDLRAGDVLDVMTPAGRFGVPFVPGRARHYAAVAAGSGITPVISLVETALAVEAGSRFTLVYGNRTTASVMFLEELADLKDRHPDRLQVVHVLSREPRDAPLLSGRVDADKLRLLLGEVVDPAGVDAWFLCGPAGMVEQARTALSAAGVPDGAVHHELFHVAGAGPATRRERSDAPAGARSTVTAVLDGRSTTLELAEEGEPVLDAVLRVRADAPFACRGGVCGTCRARVVEGTVRMERSYALEESEAAAGYVLTCQSHPTSERVVVDFDQ</sequence>
<dbReference type="NCBIfam" id="TIGR02160">
    <property type="entry name" value="PA_CoA_Oxy5"/>
    <property type="match status" value="1"/>
</dbReference>
<dbReference type="CDD" id="cd06214">
    <property type="entry name" value="PA_degradation_oxidoreductase_like"/>
    <property type="match status" value="1"/>
</dbReference>
<reference evidence="11 12" key="1">
    <citation type="submission" date="2018-09" db="EMBL/GenBank/DDBJ databases">
        <title>YIM 75000 draft genome.</title>
        <authorList>
            <person name="Tang S."/>
            <person name="Feng Y."/>
        </authorList>
    </citation>
    <scope>NUCLEOTIDE SEQUENCE [LARGE SCALE GENOMIC DNA]</scope>
    <source>
        <strain evidence="11 12">YIM 75000</strain>
    </source>
</reference>
<dbReference type="GO" id="GO:0050660">
    <property type="term" value="F:flavin adenine dinucleotide binding"/>
    <property type="evidence" value="ECO:0007669"/>
    <property type="project" value="TreeGrafter"/>
</dbReference>
<dbReference type="InterPro" id="IPR017938">
    <property type="entry name" value="Riboflavin_synthase-like_b-brl"/>
</dbReference>
<dbReference type="GO" id="GO:0051537">
    <property type="term" value="F:2 iron, 2 sulfur cluster binding"/>
    <property type="evidence" value="ECO:0007669"/>
    <property type="project" value="UniProtKB-KW"/>
</dbReference>
<evidence type="ECO:0000256" key="4">
    <source>
        <dbReference type="ARBA" id="ARBA00022723"/>
    </source>
</evidence>
<dbReference type="GO" id="GO:0046872">
    <property type="term" value="F:metal ion binding"/>
    <property type="evidence" value="ECO:0007669"/>
    <property type="project" value="UniProtKB-KW"/>
</dbReference>
<evidence type="ECO:0000256" key="6">
    <source>
        <dbReference type="ARBA" id="ARBA00023002"/>
    </source>
</evidence>
<comment type="caution">
    <text evidence="11">The sequence shown here is derived from an EMBL/GenBank/DDBJ whole genome shotgun (WGS) entry which is preliminary data.</text>
</comment>
<dbReference type="GO" id="GO:0010124">
    <property type="term" value="P:phenylacetate catabolic process"/>
    <property type="evidence" value="ECO:0007669"/>
    <property type="project" value="InterPro"/>
</dbReference>
<dbReference type="SUPFAM" id="SSF63380">
    <property type="entry name" value="Riboflavin synthase domain-like"/>
    <property type="match status" value="1"/>
</dbReference>
<organism evidence="11 12">
    <name type="scientific">Vallicoccus soli</name>
    <dbReference type="NCBI Taxonomy" id="2339232"/>
    <lineage>
        <taxon>Bacteria</taxon>
        <taxon>Bacillati</taxon>
        <taxon>Actinomycetota</taxon>
        <taxon>Actinomycetes</taxon>
        <taxon>Motilibacterales</taxon>
        <taxon>Vallicoccaceae</taxon>
        <taxon>Vallicoccus</taxon>
    </lineage>
</organism>
<dbReference type="Gene3D" id="2.40.30.10">
    <property type="entry name" value="Translation factors"/>
    <property type="match status" value="1"/>
</dbReference>